<geneLocation type="plasmid" evidence="2 3">
    <name>unnamed1</name>
</geneLocation>
<dbReference type="EMBL" id="CP102515">
    <property type="protein sequence ID" value="UUY52392.1"/>
    <property type="molecule type" value="Genomic_DNA"/>
</dbReference>
<evidence type="ECO:0000313" key="3">
    <source>
        <dbReference type="Proteomes" id="UP001057738"/>
    </source>
</evidence>
<accession>A0ABY5Q7G9</accession>
<dbReference type="GeneID" id="95578661"/>
<dbReference type="RefSeq" id="WP_257858136.1">
    <property type="nucleotide sequence ID" value="NZ_CP102515.1"/>
</dbReference>
<evidence type="ECO:0000313" key="2">
    <source>
        <dbReference type="EMBL" id="UUY52392.1"/>
    </source>
</evidence>
<name>A0ABY5Q7G9_9ACTN</name>
<reference evidence="2" key="1">
    <citation type="submission" date="2022-08" db="EMBL/GenBank/DDBJ databases">
        <authorList>
            <person name="Tian L."/>
        </authorList>
    </citation>
    <scope>NUCLEOTIDE SEQUENCE</scope>
    <source>
        <strain evidence="2">CM253</strain>
        <plasmid evidence="2">unnamed1</plasmid>
    </source>
</reference>
<protein>
    <submittedName>
        <fullName evidence="2">Uncharacterized protein</fullName>
    </submittedName>
</protein>
<sequence length="171" mass="19160">MPENNNRWTSDHLMKPGGTAVYAAQQRERLRQMADEVRALLGEYRADLENLKFDGDKPFEARLRAYLASRPLAQLEKDLRAAVNHVGKLDPEFQRRYVELPAKREEKAEKKELEKAHKKGLATARAVNTAGHLNGISSALVEPTGDGKGVVQKTGTDGPHNTFLDFLEKRA</sequence>
<feature type="region of interest" description="Disordered" evidence="1">
    <location>
        <begin position="139"/>
        <end position="161"/>
    </location>
</feature>
<gene>
    <name evidence="2" type="ORF">NRK68_34555</name>
</gene>
<evidence type="ECO:0000256" key="1">
    <source>
        <dbReference type="SAM" id="MobiDB-lite"/>
    </source>
</evidence>
<keyword evidence="2" id="KW-0614">Plasmid</keyword>
<keyword evidence="3" id="KW-1185">Reference proteome</keyword>
<proteinExistence type="predicted"/>
<dbReference type="Proteomes" id="UP001057738">
    <property type="component" value="Plasmid unnamed1"/>
</dbReference>
<organism evidence="2 3">
    <name type="scientific">Streptomyces yangpuensis</name>
    <dbReference type="NCBI Taxonomy" id="1648182"/>
    <lineage>
        <taxon>Bacteria</taxon>
        <taxon>Bacillati</taxon>
        <taxon>Actinomycetota</taxon>
        <taxon>Actinomycetes</taxon>
        <taxon>Kitasatosporales</taxon>
        <taxon>Streptomycetaceae</taxon>
        <taxon>Streptomyces</taxon>
    </lineage>
</organism>